<sequence length="232" mass="25686">MLLVLLLLWLSSCSQPVTSSELGLFGGQGIRDVFAEFDLLLAIKIPPEDGITFVDGSDGFPAFGVASNADIKSPYRTILPEKLTEFTIIATVRPGTRSGGYIFSVVNPLDTIVQLGLLLEPIAATDQWNITLIYTDAATQRSNQPLASFQIPYTKSWIKLIFKVLNNQVVFYNNCVETETVTVKKEPRMLIFDAASTLYIAQAGSIMRRNFEVSGKNFLHLLGNFLVCRSIR</sequence>
<dbReference type="AlphaFoldDB" id="A0A8D8CX77"/>
<dbReference type="SMART" id="SM00210">
    <property type="entry name" value="TSPN"/>
    <property type="match status" value="1"/>
</dbReference>
<feature type="chain" id="PRO_5034531798" evidence="2">
    <location>
        <begin position="20"/>
        <end position="232"/>
    </location>
</feature>
<keyword evidence="4" id="KW-0176">Collagen</keyword>
<reference evidence="4" key="1">
    <citation type="submission" date="2021-05" db="EMBL/GenBank/DDBJ databases">
        <authorList>
            <person name="Alioto T."/>
            <person name="Alioto T."/>
            <person name="Gomez Garrido J."/>
        </authorList>
    </citation>
    <scope>NUCLEOTIDE SEQUENCE</scope>
</reference>
<dbReference type="GO" id="GO:0005581">
    <property type="term" value="C:collagen trimer"/>
    <property type="evidence" value="ECO:0007669"/>
    <property type="project" value="UniProtKB-KW"/>
</dbReference>
<evidence type="ECO:0000256" key="2">
    <source>
        <dbReference type="SAM" id="SignalP"/>
    </source>
</evidence>
<dbReference type="EMBL" id="HBUE01140425">
    <property type="protein sequence ID" value="CAG6500449.1"/>
    <property type="molecule type" value="Transcribed_RNA"/>
</dbReference>
<keyword evidence="1" id="KW-0677">Repeat</keyword>
<protein>
    <submittedName>
        <fullName evidence="4">Collagen alpha-1(XV) chain</fullName>
    </submittedName>
</protein>
<keyword evidence="2" id="KW-0732">Signal</keyword>
<dbReference type="InterPro" id="IPR048287">
    <property type="entry name" value="TSPN-like_N"/>
</dbReference>
<proteinExistence type="predicted"/>
<dbReference type="InterPro" id="IPR013320">
    <property type="entry name" value="ConA-like_dom_sf"/>
</dbReference>
<dbReference type="SUPFAM" id="SSF49899">
    <property type="entry name" value="Concanavalin A-like lectins/glucanases"/>
    <property type="match status" value="1"/>
</dbReference>
<evidence type="ECO:0000259" key="3">
    <source>
        <dbReference type="SMART" id="SM00210"/>
    </source>
</evidence>
<accession>A0A8D8CX77</accession>
<organism evidence="4">
    <name type="scientific">Culex pipiens</name>
    <name type="common">House mosquito</name>
    <dbReference type="NCBI Taxonomy" id="7175"/>
    <lineage>
        <taxon>Eukaryota</taxon>
        <taxon>Metazoa</taxon>
        <taxon>Ecdysozoa</taxon>
        <taxon>Arthropoda</taxon>
        <taxon>Hexapoda</taxon>
        <taxon>Insecta</taxon>
        <taxon>Pterygota</taxon>
        <taxon>Neoptera</taxon>
        <taxon>Endopterygota</taxon>
        <taxon>Diptera</taxon>
        <taxon>Nematocera</taxon>
        <taxon>Culicoidea</taxon>
        <taxon>Culicidae</taxon>
        <taxon>Culicinae</taxon>
        <taxon>Culicini</taxon>
        <taxon>Culex</taxon>
        <taxon>Culex</taxon>
    </lineage>
</organism>
<evidence type="ECO:0000313" key="4">
    <source>
        <dbReference type="EMBL" id="CAG6500449.1"/>
    </source>
</evidence>
<feature type="domain" description="Thrombospondin-like N-terminal" evidence="3">
    <location>
        <begin position="36"/>
        <end position="230"/>
    </location>
</feature>
<dbReference type="Gene3D" id="2.60.120.200">
    <property type="match status" value="1"/>
</dbReference>
<evidence type="ECO:0000256" key="1">
    <source>
        <dbReference type="ARBA" id="ARBA00022737"/>
    </source>
</evidence>
<feature type="signal peptide" evidence="2">
    <location>
        <begin position="1"/>
        <end position="19"/>
    </location>
</feature>
<name>A0A8D8CX77_CULPI</name>